<dbReference type="CDD" id="cd08500">
    <property type="entry name" value="PBP2_NikA_DppA_OppA_like_4"/>
    <property type="match status" value="1"/>
</dbReference>
<comment type="caution">
    <text evidence="4">The sequence shown here is derived from an EMBL/GenBank/DDBJ whole genome shotgun (WGS) entry which is preliminary data.</text>
</comment>
<dbReference type="GO" id="GO:0005886">
    <property type="term" value="C:plasma membrane"/>
    <property type="evidence" value="ECO:0007669"/>
    <property type="project" value="UniProtKB-SubCell"/>
</dbReference>
<dbReference type="Pfam" id="PF00496">
    <property type="entry name" value="SBP_bac_5"/>
    <property type="match status" value="1"/>
</dbReference>
<dbReference type="EMBL" id="JADBEM010000001">
    <property type="protein sequence ID" value="MBE1612605.1"/>
    <property type="molecule type" value="Genomic_DNA"/>
</dbReference>
<dbReference type="Gene3D" id="3.40.190.10">
    <property type="entry name" value="Periplasmic binding protein-like II"/>
    <property type="match status" value="1"/>
</dbReference>
<dbReference type="InterPro" id="IPR006311">
    <property type="entry name" value="TAT_signal"/>
</dbReference>
<dbReference type="InterPro" id="IPR000914">
    <property type="entry name" value="SBP_5_dom"/>
</dbReference>
<feature type="domain" description="Solute-binding protein family 5" evidence="3">
    <location>
        <begin position="123"/>
        <end position="523"/>
    </location>
</feature>
<evidence type="ECO:0000256" key="2">
    <source>
        <dbReference type="SAM" id="MobiDB-lite"/>
    </source>
</evidence>
<dbReference type="InterPro" id="IPR023765">
    <property type="entry name" value="SBP_5_CS"/>
</dbReference>
<dbReference type="AlphaFoldDB" id="A0A927N4N2"/>
<gene>
    <name evidence="4" type="ORF">HEB94_009453</name>
</gene>
<protein>
    <submittedName>
        <fullName evidence="4">Peptide/nickel transport system substrate-binding protein</fullName>
    </submittedName>
</protein>
<reference evidence="4" key="1">
    <citation type="submission" date="2020-10" db="EMBL/GenBank/DDBJ databases">
        <title>Sequencing the genomes of 1000 actinobacteria strains.</title>
        <authorList>
            <person name="Klenk H.-P."/>
        </authorList>
    </citation>
    <scope>NUCLEOTIDE SEQUENCE</scope>
    <source>
        <strain evidence="4">DSM 45354</strain>
    </source>
</reference>
<organism evidence="4 5">
    <name type="scientific">Actinopolymorpha pittospori</name>
    <dbReference type="NCBI Taxonomy" id="648752"/>
    <lineage>
        <taxon>Bacteria</taxon>
        <taxon>Bacillati</taxon>
        <taxon>Actinomycetota</taxon>
        <taxon>Actinomycetes</taxon>
        <taxon>Propionibacteriales</taxon>
        <taxon>Actinopolymorphaceae</taxon>
        <taxon>Actinopolymorpha</taxon>
    </lineage>
</organism>
<name>A0A927N4N2_9ACTN</name>
<evidence type="ECO:0000313" key="4">
    <source>
        <dbReference type="EMBL" id="MBE1612605.1"/>
    </source>
</evidence>
<dbReference type="Proteomes" id="UP000638648">
    <property type="component" value="Unassembled WGS sequence"/>
</dbReference>
<dbReference type="PROSITE" id="PS01040">
    <property type="entry name" value="SBP_BACTERIAL_5"/>
    <property type="match status" value="1"/>
</dbReference>
<evidence type="ECO:0000259" key="3">
    <source>
        <dbReference type="Pfam" id="PF00496"/>
    </source>
</evidence>
<dbReference type="PANTHER" id="PTHR30290:SF62">
    <property type="entry name" value="OLIGOPEPTIDE ABC TRANSPORTER, PERIPLASMIC OLIGOPEPTIDE-BINDING PROTEIN"/>
    <property type="match status" value="1"/>
</dbReference>
<comment type="subcellular location">
    <subcellularLocation>
        <location evidence="1">Cell membrane</location>
        <topology evidence="1">Lipid-anchor</topology>
    </subcellularLocation>
</comment>
<dbReference type="InterPro" id="IPR039424">
    <property type="entry name" value="SBP_5"/>
</dbReference>
<dbReference type="PROSITE" id="PS51257">
    <property type="entry name" value="PROKAR_LIPOPROTEIN"/>
    <property type="match status" value="1"/>
</dbReference>
<feature type="region of interest" description="Disordered" evidence="2">
    <location>
        <begin position="31"/>
        <end position="53"/>
    </location>
</feature>
<dbReference type="GO" id="GO:1904680">
    <property type="term" value="F:peptide transmembrane transporter activity"/>
    <property type="evidence" value="ECO:0007669"/>
    <property type="project" value="TreeGrafter"/>
</dbReference>
<evidence type="ECO:0000256" key="1">
    <source>
        <dbReference type="ARBA" id="ARBA00004193"/>
    </source>
</evidence>
<dbReference type="GO" id="GO:0015833">
    <property type="term" value="P:peptide transport"/>
    <property type="evidence" value="ECO:0007669"/>
    <property type="project" value="TreeGrafter"/>
</dbReference>
<accession>A0A927N4N2</accession>
<dbReference type="Gene3D" id="3.10.105.10">
    <property type="entry name" value="Dipeptide-binding Protein, Domain 3"/>
    <property type="match status" value="1"/>
</dbReference>
<dbReference type="PROSITE" id="PS51318">
    <property type="entry name" value="TAT"/>
    <property type="match status" value="1"/>
</dbReference>
<keyword evidence="5" id="KW-1185">Reference proteome</keyword>
<dbReference type="RefSeq" id="WP_192755625.1">
    <property type="nucleotide sequence ID" value="NZ_BAABJL010000159.1"/>
</dbReference>
<sequence length="654" mass="74990">MSGKKSRRDLLTLGATVGGTLLLGGCDFLATDPSRDDSPGRGTSAGERQTEIEAPTLAQRVKAGDLPPLKERLPDQPRVIQPVERLGTYGGTWRNALIGSDVNSIIGTWKYDPLVMWDRKWENVVPNVAENVEISGGGREYLFTLRRGMKWSDGEPLTADDIMFWYEAVFKNKELTPVISNWLQFGGEPLLAEKVDDYKVRFSFAQPYALFLQQLADWDPIVELLPSHYLKQFHKDHNPEIDALVKKEKLSSWVDLWYLRTDIYNNTELPTHRGWRLTNGLSSGDRVVYDRNPYYFAVDPQGRQLPYIDRITYQIFNQDEVLILRAASGEIDMYHHDPIANPRNRPVLARDAERGGYKLWRMRDTQMNAMGICLNLTHKDPVKRSMYQNKDFRIALSYAINRPEIIKAVYQRQGKPWQTAPRPEVPFYDSDDIGTQYTEYDLDRANEHLDKTGYQERSSGGIRLDPNGNPIAITVLTDVRYFEMADVLQLMKGSWREVGIDLRIENLDTSLYGPRKQTGDYDCTTDIGEYGSKGMILDPRWLFATSGSSFAPLWSNWYEGATPSEEPPEPMKRQMAIYHDEVEGSLDLEARYEGMRKIIEIARDEFWTMGISLPAQSVALVKNNFHNVPKDMWYSTSWPTPGPSNICQYFITEE</sequence>
<proteinExistence type="predicted"/>
<dbReference type="PANTHER" id="PTHR30290">
    <property type="entry name" value="PERIPLASMIC BINDING COMPONENT OF ABC TRANSPORTER"/>
    <property type="match status" value="1"/>
</dbReference>
<evidence type="ECO:0000313" key="5">
    <source>
        <dbReference type="Proteomes" id="UP000638648"/>
    </source>
</evidence>
<dbReference type="SUPFAM" id="SSF53850">
    <property type="entry name" value="Periplasmic binding protein-like II"/>
    <property type="match status" value="1"/>
</dbReference>